<feature type="transmembrane region" description="Helical" evidence="1">
    <location>
        <begin position="122"/>
        <end position="142"/>
    </location>
</feature>
<feature type="transmembrane region" description="Helical" evidence="1">
    <location>
        <begin position="154"/>
        <end position="176"/>
    </location>
</feature>
<feature type="transmembrane region" description="Helical" evidence="1">
    <location>
        <begin position="377"/>
        <end position="396"/>
    </location>
</feature>
<accession>A0A1H4ICH3</accession>
<feature type="transmembrane region" description="Helical" evidence="1">
    <location>
        <begin position="188"/>
        <end position="210"/>
    </location>
</feature>
<keyword evidence="3" id="KW-1185">Reference proteome</keyword>
<name>A0A1H4ICH3_9PSEU</name>
<dbReference type="STRING" id="208445.SAMN04489727_0330"/>
<feature type="transmembrane region" description="Helical" evidence="1">
    <location>
        <begin position="344"/>
        <end position="365"/>
    </location>
</feature>
<dbReference type="AlphaFoldDB" id="A0A1H4ICH3"/>
<keyword evidence="1" id="KW-1133">Transmembrane helix</keyword>
<keyword evidence="1" id="KW-0812">Transmembrane</keyword>
<feature type="transmembrane region" description="Helical" evidence="1">
    <location>
        <begin position="93"/>
        <end position="116"/>
    </location>
</feature>
<reference evidence="3" key="1">
    <citation type="submission" date="2016-10" db="EMBL/GenBank/DDBJ databases">
        <authorList>
            <person name="Varghese N."/>
            <person name="Submissions S."/>
        </authorList>
    </citation>
    <scope>NUCLEOTIDE SEQUENCE [LARGE SCALE GENOMIC DNA]</scope>
    <source>
        <strain evidence="3">DSM 44544</strain>
    </source>
</reference>
<dbReference type="Proteomes" id="UP000199622">
    <property type="component" value="Unassembled WGS sequence"/>
</dbReference>
<gene>
    <name evidence="2" type="ORF">SAMN04489727_0330</name>
</gene>
<organism evidence="2 3">
    <name type="scientific">Amycolatopsis tolypomycina</name>
    <dbReference type="NCBI Taxonomy" id="208445"/>
    <lineage>
        <taxon>Bacteria</taxon>
        <taxon>Bacillati</taxon>
        <taxon>Actinomycetota</taxon>
        <taxon>Actinomycetes</taxon>
        <taxon>Pseudonocardiales</taxon>
        <taxon>Pseudonocardiaceae</taxon>
        <taxon>Amycolatopsis</taxon>
    </lineage>
</organism>
<protein>
    <submittedName>
        <fullName evidence="2">Uncharacterized protein</fullName>
    </submittedName>
</protein>
<sequence>MTETLRRVEGEPAPDSFPVQVRWDPAARRLRWVCRRHFAGELRSALAVRPLFAAGSRIGAAPGDERSALLGRYARWCGRGARLKSHLDLFDEAVPAVLAAVFVVSAVVAPLCLWGPGNLGRVLLAGELVMVFATVIISSAGVEETRADRAATLFTLALIAGGEAATLTLGGSWTISVGDTSVEWSRPLGLLLLLGSCLLPIFFFALLAFAGSCASSLFGRYAGREGPAELALFSLALALAQLVDRAPGERRLPSAAQLRSVATCIEGLGRDVDLPDARHRRVFRGRIRSAAEAVREKALWVALPKADTQAALRSFVVELMTTVLDGTYDELPDSPATKWHRVRAVVVFLRALVIGALPIGVLWLIHRFGVQLPSPVGATATLFAVLWAFVTLLMVVDPALRERADLVRSVTGLLSGSKPEK</sequence>
<evidence type="ECO:0000256" key="1">
    <source>
        <dbReference type="SAM" id="Phobius"/>
    </source>
</evidence>
<evidence type="ECO:0000313" key="2">
    <source>
        <dbReference type="EMBL" id="SEB31779.1"/>
    </source>
</evidence>
<dbReference type="EMBL" id="FNSO01000002">
    <property type="protein sequence ID" value="SEB31779.1"/>
    <property type="molecule type" value="Genomic_DNA"/>
</dbReference>
<proteinExistence type="predicted"/>
<evidence type="ECO:0000313" key="3">
    <source>
        <dbReference type="Proteomes" id="UP000199622"/>
    </source>
</evidence>
<keyword evidence="1" id="KW-0472">Membrane</keyword>